<dbReference type="Gene3D" id="3.40.50.11240">
    <property type="entry name" value="Ethanolamine ammonia-lyase light chain (EutC)"/>
    <property type="match status" value="1"/>
</dbReference>
<keyword evidence="4" id="KW-1283">Bacterial microcompartment</keyword>
<dbReference type="PANTHER" id="PTHR39330:SF1">
    <property type="entry name" value="ETHANOLAMINE AMMONIA-LYASE SMALL SUBUNIT"/>
    <property type="match status" value="1"/>
</dbReference>
<evidence type="ECO:0000313" key="5">
    <source>
        <dbReference type="EMBL" id="AEQ96871.1"/>
    </source>
</evidence>
<evidence type="ECO:0000256" key="3">
    <source>
        <dbReference type="ARBA" id="ARBA00023285"/>
    </source>
</evidence>
<dbReference type="GO" id="GO:0008851">
    <property type="term" value="F:ethanolamine ammonia-lyase activity"/>
    <property type="evidence" value="ECO:0007669"/>
    <property type="project" value="InterPro"/>
</dbReference>
<dbReference type="EMBL" id="CP003057">
    <property type="protein sequence ID" value="AEQ96871.1"/>
    <property type="molecule type" value="Genomic_DNA"/>
</dbReference>
<dbReference type="eggNOG" id="COG4302">
    <property type="taxonomic scope" value="Bacteria"/>
</dbReference>
<organism evidence="5 6">
    <name type="scientific">Xanthomonas oryzae pv. oryzicola (strain BLS256)</name>
    <dbReference type="NCBI Taxonomy" id="383407"/>
    <lineage>
        <taxon>Bacteria</taxon>
        <taxon>Pseudomonadati</taxon>
        <taxon>Pseudomonadota</taxon>
        <taxon>Gammaproteobacteria</taxon>
        <taxon>Lysobacterales</taxon>
        <taxon>Lysobacteraceae</taxon>
        <taxon>Xanthomonas</taxon>
    </lineage>
</organism>
<evidence type="ECO:0000256" key="4">
    <source>
        <dbReference type="ARBA" id="ARBA00024446"/>
    </source>
</evidence>
<protein>
    <submittedName>
        <fullName evidence="5">Ethanolamine ammonia-lyase light chain</fullName>
    </submittedName>
</protein>
<keyword evidence="3" id="KW-0170">Cobalt</keyword>
<sequence length="223" mass="24011">MYTFAGVLLGLLRWSSKQSTVCGRACDARVGTLAIGTLHDVRTCARDGVEHGGGQDLAVVVADGRSALAVHRPPPPRACSTISMPWPCRKAGRARARGDSAMKPASCSTRAIVVLIGEHPGLSSPDSLGLYLTHTPRVGLTDVARNCISTIRAEGLSYAEATHKLEYLLREAFRRTLSGVQLKDEAEQPAARRVFAPLLAWRPCPPRSWSAGRWSPTRSMPSS</sequence>
<dbReference type="Pfam" id="PF05985">
    <property type="entry name" value="EutC"/>
    <property type="match status" value="1"/>
</dbReference>
<dbReference type="InterPro" id="IPR009246">
    <property type="entry name" value="EutC"/>
</dbReference>
<proteinExistence type="predicted"/>
<dbReference type="HOGENOM" id="CLU_1275691_0_0_6"/>
<dbReference type="GO" id="GO:0009350">
    <property type="term" value="C:ethanolamine ammonia-lyase complex"/>
    <property type="evidence" value="ECO:0007669"/>
    <property type="project" value="TreeGrafter"/>
</dbReference>
<keyword evidence="2 5" id="KW-0456">Lyase</keyword>
<dbReference type="GO" id="GO:0006520">
    <property type="term" value="P:amino acid metabolic process"/>
    <property type="evidence" value="ECO:0007669"/>
    <property type="project" value="InterPro"/>
</dbReference>
<dbReference type="InterPro" id="IPR042251">
    <property type="entry name" value="EutC_C"/>
</dbReference>
<evidence type="ECO:0000256" key="2">
    <source>
        <dbReference type="ARBA" id="ARBA00023239"/>
    </source>
</evidence>
<dbReference type="KEGG" id="xor:XOC_2763"/>
<evidence type="ECO:0000256" key="1">
    <source>
        <dbReference type="ARBA" id="ARBA00022628"/>
    </source>
</evidence>
<name>G7TIG0_XANOB</name>
<dbReference type="GO" id="GO:0031419">
    <property type="term" value="F:cobalamin binding"/>
    <property type="evidence" value="ECO:0007669"/>
    <property type="project" value="UniProtKB-KW"/>
</dbReference>
<dbReference type="PANTHER" id="PTHR39330">
    <property type="entry name" value="ETHANOLAMINE AMMONIA-LYASE LIGHT CHAIN"/>
    <property type="match status" value="1"/>
</dbReference>
<accession>G7TIG0</accession>
<gene>
    <name evidence="5" type="ORF">XOC_2763</name>
</gene>
<evidence type="ECO:0000313" key="6">
    <source>
        <dbReference type="Proteomes" id="UP000008851"/>
    </source>
</evidence>
<reference evidence="5 6" key="1">
    <citation type="journal article" date="2011" name="J. Bacteriol.">
        <title>Two new complete genome sequences offer insight into host and tissue specificity of plant pathogenic Xanthomonas spp.</title>
        <authorList>
            <person name="Bogdanove A.J."/>
            <person name="Koebnik R."/>
            <person name="Lu H."/>
            <person name="Furutani A."/>
            <person name="Angiuoli S.V."/>
            <person name="Patil P.B."/>
            <person name="Van Sluys M.A."/>
            <person name="Ryan R.P."/>
            <person name="Meyer D.F."/>
            <person name="Han S.W."/>
            <person name="Aparna G."/>
            <person name="Rajaram M."/>
            <person name="Delcher A.L."/>
            <person name="Phillippy A.M."/>
            <person name="Puiu D."/>
            <person name="Schatz M.C."/>
            <person name="Shumway M."/>
            <person name="Sommer D.D."/>
            <person name="Trapnell C."/>
            <person name="Benahmed F."/>
            <person name="Dimitrov G."/>
            <person name="Madupu R."/>
            <person name="Radune D."/>
            <person name="Sullivan S."/>
            <person name="Jha G."/>
            <person name="Ishihara H."/>
            <person name="Lee S.W."/>
            <person name="Pandey A."/>
            <person name="Sharma V."/>
            <person name="Sriariyanun M."/>
            <person name="Szurek B."/>
            <person name="Vera-Cruz C.M."/>
            <person name="Dorman K.S."/>
            <person name="Ronald P.C."/>
            <person name="Verdier V."/>
            <person name="Dow J.M."/>
            <person name="Sonti R.V."/>
            <person name="Tsuge S."/>
            <person name="Brendel V.P."/>
            <person name="Rabinowicz P.D."/>
            <person name="Leach J.E."/>
            <person name="White F.F."/>
            <person name="Salzberg S.L."/>
        </authorList>
    </citation>
    <scope>NUCLEOTIDE SEQUENCE [LARGE SCALE GENOMIC DNA]</scope>
    <source>
        <strain evidence="5 6">BLS256</strain>
    </source>
</reference>
<dbReference type="Proteomes" id="UP000008851">
    <property type="component" value="Chromosome"/>
</dbReference>
<keyword evidence="1" id="KW-0846">Cobalamin</keyword>
<dbReference type="AlphaFoldDB" id="G7TIG0"/>